<proteinExistence type="predicted"/>
<dbReference type="InterPro" id="IPR021070">
    <property type="entry name" value="Killing_trait_RebB"/>
</dbReference>
<dbReference type="OrthoDB" id="8594924at2"/>
<name>A0A845MFR8_9PROT</name>
<dbReference type="EMBL" id="WTVA01000003">
    <property type="protein sequence ID" value="MZR22482.1"/>
    <property type="molecule type" value="Genomic_DNA"/>
</dbReference>
<comment type="caution">
    <text evidence="1">The sequence shown here is derived from an EMBL/GenBank/DDBJ whole genome shotgun (WGS) entry which is preliminary data.</text>
</comment>
<evidence type="ECO:0000313" key="1">
    <source>
        <dbReference type="EMBL" id="MZR22482.1"/>
    </source>
</evidence>
<organism evidence="1 2">
    <name type="scientific">Sneathiella chungangensis</name>
    <dbReference type="NCBI Taxonomy" id="1418234"/>
    <lineage>
        <taxon>Bacteria</taxon>
        <taxon>Pseudomonadati</taxon>
        <taxon>Pseudomonadota</taxon>
        <taxon>Alphaproteobacteria</taxon>
        <taxon>Sneathiellales</taxon>
        <taxon>Sneathiellaceae</taxon>
        <taxon>Sneathiella</taxon>
    </lineage>
</organism>
<sequence>MANDTPVNSQITDAVTQTNLAVIGGAPAQSMGTVYQMMAQAVGVSMQNAVANQQNMNTIDNAIVTQGIARLYSMDSSSEAKATQEILSGNVNAEIVSALRAIIVELKKAQSEQQSKPQQST</sequence>
<protein>
    <submittedName>
        <fullName evidence="1">R body protein</fullName>
    </submittedName>
</protein>
<dbReference type="AlphaFoldDB" id="A0A845MFR8"/>
<dbReference type="RefSeq" id="WP_161338920.1">
    <property type="nucleotide sequence ID" value="NZ_JBHSDG010000005.1"/>
</dbReference>
<gene>
    <name evidence="1" type="ORF">GQF03_09065</name>
</gene>
<evidence type="ECO:0000313" key="2">
    <source>
        <dbReference type="Proteomes" id="UP000445696"/>
    </source>
</evidence>
<keyword evidence="2" id="KW-1185">Reference proteome</keyword>
<dbReference type="Pfam" id="PF11747">
    <property type="entry name" value="RebB"/>
    <property type="match status" value="1"/>
</dbReference>
<dbReference type="Proteomes" id="UP000445696">
    <property type="component" value="Unassembled WGS sequence"/>
</dbReference>
<reference evidence="1 2" key="1">
    <citation type="journal article" date="2014" name="Int. J. Syst. Evol. Microbiol.">
        <title>Sneathiella chungangensis sp. nov., isolated from a marine sand, and emended description of the genus Sneathiella.</title>
        <authorList>
            <person name="Siamphan C."/>
            <person name="Kim H."/>
            <person name="Lee J.S."/>
            <person name="Kim W."/>
        </authorList>
    </citation>
    <scope>NUCLEOTIDE SEQUENCE [LARGE SCALE GENOMIC DNA]</scope>
    <source>
        <strain evidence="1 2">KCTC 32476</strain>
    </source>
</reference>
<accession>A0A845MFR8</accession>